<protein>
    <submittedName>
        <fullName evidence="1">Uncharacterized protein</fullName>
    </submittedName>
</protein>
<dbReference type="Proteomes" id="UP000626109">
    <property type="component" value="Unassembled WGS sequence"/>
</dbReference>
<sequence length="140" mass="14541">MLGNEGVQVAICFSGLGRPLTFDAAAGIRSRSLQLCSSRALAACRCGGARSSRAPLSGSAQQALVVFAASALQRCRLRKPGRRKHRAVQRCAQSSAVTARPSGAAAAYQVIPNQGCEFGGVVEGFDVRAAIGNPELVQQL</sequence>
<reference evidence="1" key="1">
    <citation type="submission" date="2021-02" db="EMBL/GenBank/DDBJ databases">
        <authorList>
            <person name="Dougan E. K."/>
            <person name="Rhodes N."/>
            <person name="Thang M."/>
            <person name="Chan C."/>
        </authorList>
    </citation>
    <scope>NUCLEOTIDE SEQUENCE</scope>
</reference>
<evidence type="ECO:0000313" key="1">
    <source>
        <dbReference type="EMBL" id="CAE8713563.1"/>
    </source>
</evidence>
<feature type="non-terminal residue" evidence="1">
    <location>
        <position position="1"/>
    </location>
</feature>
<organism evidence="1 2">
    <name type="scientific">Polarella glacialis</name>
    <name type="common">Dinoflagellate</name>
    <dbReference type="NCBI Taxonomy" id="89957"/>
    <lineage>
        <taxon>Eukaryota</taxon>
        <taxon>Sar</taxon>
        <taxon>Alveolata</taxon>
        <taxon>Dinophyceae</taxon>
        <taxon>Suessiales</taxon>
        <taxon>Suessiaceae</taxon>
        <taxon>Polarella</taxon>
    </lineage>
</organism>
<evidence type="ECO:0000313" key="2">
    <source>
        <dbReference type="Proteomes" id="UP000626109"/>
    </source>
</evidence>
<comment type="caution">
    <text evidence="1">The sequence shown here is derived from an EMBL/GenBank/DDBJ whole genome shotgun (WGS) entry which is preliminary data.</text>
</comment>
<gene>
    <name evidence="1" type="ORF">PGLA2088_LOCUS37606</name>
</gene>
<name>A0A813KYN6_POLGL</name>
<accession>A0A813KYN6</accession>
<dbReference type="AlphaFoldDB" id="A0A813KYN6"/>
<dbReference type="EMBL" id="CAJNNW010032508">
    <property type="protein sequence ID" value="CAE8713563.1"/>
    <property type="molecule type" value="Genomic_DNA"/>
</dbReference>
<proteinExistence type="predicted"/>